<evidence type="ECO:0000313" key="2">
    <source>
        <dbReference type="Proteomes" id="UP000005536"/>
    </source>
</evidence>
<dbReference type="Proteomes" id="UP000005536">
    <property type="component" value="Unassembled WGS sequence"/>
</dbReference>
<evidence type="ECO:0000313" key="1">
    <source>
        <dbReference type="EMBL" id="EFE49231.1"/>
    </source>
</evidence>
<comment type="caution">
    <text evidence="1">The sequence shown here is derived from an EMBL/GenBank/DDBJ whole genome shotgun (WGS) entry which is preliminary data.</text>
</comment>
<reference evidence="1 2" key="1">
    <citation type="submission" date="2010-02" db="EMBL/GenBank/DDBJ databases">
        <authorList>
            <person name="Weinstock G."/>
            <person name="Sodergren E."/>
            <person name="Clifton S."/>
            <person name="Fulton L."/>
            <person name="Fulton B."/>
            <person name="Courtney L."/>
            <person name="Fronick C."/>
            <person name="Harrison M."/>
            <person name="Strong C."/>
            <person name="Farmer C."/>
            <person name="Delahaunty K."/>
            <person name="Markovic C."/>
            <person name="Hall O."/>
            <person name="Minx P."/>
            <person name="Tomlinson C."/>
            <person name="Mitreva M."/>
            <person name="Nelson J."/>
            <person name="Hou S."/>
            <person name="Wollam A."/>
            <person name="Pepin K.H."/>
            <person name="Johnson M."/>
            <person name="Bhonagiri V."/>
            <person name="Zhang X."/>
            <person name="Suruliraj S."/>
            <person name="Warren W."/>
            <person name="Chinwalla A."/>
            <person name="Mardis E.R."/>
            <person name="Wilson R.K."/>
        </authorList>
    </citation>
    <scope>NUCLEOTIDE SEQUENCE [LARGE SCALE GENOMIC DNA]</scope>
    <source>
        <strain evidence="1 2">ATCC 29315</strain>
    </source>
</reference>
<organism evidence="1 2">
    <name type="scientific">Neisseria elongata subsp. glycolytica ATCC 29315</name>
    <dbReference type="NCBI Taxonomy" id="546263"/>
    <lineage>
        <taxon>Bacteria</taxon>
        <taxon>Pseudomonadati</taxon>
        <taxon>Pseudomonadota</taxon>
        <taxon>Betaproteobacteria</taxon>
        <taxon>Neisseriales</taxon>
        <taxon>Neisseriaceae</taxon>
        <taxon>Neisseria</taxon>
    </lineage>
</organism>
<proteinExistence type="predicted"/>
<protein>
    <submittedName>
        <fullName evidence="1">Uncharacterized protein</fullName>
    </submittedName>
</protein>
<sequence>MGFVAAAGEGVGEGVGVVVQAVVELLQAFEFVFEGQAFFRFFFVGVLNQLGEAADAFVQRVEQAAEVFAVLFGEAAAFFFEYFVGQVAELAAHEVAGVVKQGEFFFLRLPFLFKQGVEAFVADLLFGQLLLQFGIVGFQTA</sequence>
<dbReference type="EMBL" id="ADBF01000216">
    <property type="protein sequence ID" value="EFE49231.1"/>
    <property type="molecule type" value="Genomic_DNA"/>
</dbReference>
<name>D4DSD5_NEIEG</name>
<dbReference type="AlphaFoldDB" id="D4DSD5"/>
<gene>
    <name evidence="1" type="ORF">NEIELOOT_01979</name>
</gene>
<accession>D4DSD5</accession>